<organism evidence="3 4">
    <name type="scientific">Sphingobacterium spiritivorum</name>
    <name type="common">Flavobacterium spiritivorum</name>
    <dbReference type="NCBI Taxonomy" id="258"/>
    <lineage>
        <taxon>Bacteria</taxon>
        <taxon>Pseudomonadati</taxon>
        <taxon>Bacteroidota</taxon>
        <taxon>Sphingobacteriia</taxon>
        <taxon>Sphingobacteriales</taxon>
        <taxon>Sphingobacteriaceae</taxon>
        <taxon>Sphingobacterium</taxon>
    </lineage>
</organism>
<feature type="domain" description="Phosphatidic acid phosphatase type 2/haloperoxidase" evidence="2">
    <location>
        <begin position="112"/>
        <end position="213"/>
    </location>
</feature>
<dbReference type="InterPro" id="IPR036938">
    <property type="entry name" value="PAP2/HPO_sf"/>
</dbReference>
<evidence type="ECO:0000256" key="1">
    <source>
        <dbReference type="SAM" id="Phobius"/>
    </source>
</evidence>
<reference evidence="3 4" key="1">
    <citation type="submission" date="2018-06" db="EMBL/GenBank/DDBJ databases">
        <authorList>
            <consortium name="Pathogen Informatics"/>
            <person name="Doyle S."/>
        </authorList>
    </citation>
    <scope>NUCLEOTIDE SEQUENCE [LARGE SCALE GENOMIC DNA]</scope>
    <source>
        <strain evidence="3 4">NCTC11388</strain>
    </source>
</reference>
<gene>
    <name evidence="3" type="ORF">NCTC11388_03361</name>
</gene>
<feature type="transmembrane region" description="Helical" evidence="1">
    <location>
        <begin position="195"/>
        <end position="216"/>
    </location>
</feature>
<dbReference type="InterPro" id="IPR000326">
    <property type="entry name" value="PAP2/HPO"/>
</dbReference>
<keyword evidence="1" id="KW-0812">Transmembrane</keyword>
<dbReference type="RefSeq" id="WP_055132627.1">
    <property type="nucleotide sequence ID" value="NZ_UGYW01000002.1"/>
</dbReference>
<protein>
    <submittedName>
        <fullName evidence="3">Lipid A 1-phosphatase</fullName>
    </submittedName>
</protein>
<feature type="transmembrane region" description="Helical" evidence="1">
    <location>
        <begin position="170"/>
        <end position="189"/>
    </location>
</feature>
<dbReference type="AlphaFoldDB" id="A0A380CM19"/>
<sequence>MKRVFLIFLLFPTLLFSQNIEADSSILSKTTNPAYQFSTKKLIIPTILVSYGVLSLMSDGLKTLNQSTRHESREHILPGAKIDNYMQYAPAIAVYGLNLSGVKGKHNFRDRTIIYATSQLISAAMVLPTKQLVGEERPDGSSKTSFPSGHTATAFSSAHFMFREYNETNFWLGISGYPIAAMTGIYRIFNDKHWVGDVMTGAGIGILSTEVAYWLFPTISKWFANKKNQASLVILPTYQTKQFGLAIIKTF</sequence>
<dbReference type="EMBL" id="UGYW01000002">
    <property type="protein sequence ID" value="SUJ23745.1"/>
    <property type="molecule type" value="Genomic_DNA"/>
</dbReference>
<dbReference type="Pfam" id="PF01569">
    <property type="entry name" value="PAP2"/>
    <property type="match status" value="1"/>
</dbReference>
<name>A0A380CM19_SPHSI</name>
<dbReference type="SMART" id="SM00014">
    <property type="entry name" value="acidPPc"/>
    <property type="match status" value="1"/>
</dbReference>
<evidence type="ECO:0000259" key="2">
    <source>
        <dbReference type="SMART" id="SM00014"/>
    </source>
</evidence>
<dbReference type="SUPFAM" id="SSF48317">
    <property type="entry name" value="Acid phosphatase/Vanadium-dependent haloperoxidase"/>
    <property type="match status" value="1"/>
</dbReference>
<dbReference type="CDD" id="cd03394">
    <property type="entry name" value="PAP2_like_5"/>
    <property type="match status" value="1"/>
</dbReference>
<feature type="transmembrane region" description="Helical" evidence="1">
    <location>
        <begin position="42"/>
        <end position="61"/>
    </location>
</feature>
<dbReference type="Proteomes" id="UP000254893">
    <property type="component" value="Unassembled WGS sequence"/>
</dbReference>
<accession>A0A380CM19</accession>
<evidence type="ECO:0000313" key="4">
    <source>
        <dbReference type="Proteomes" id="UP000254893"/>
    </source>
</evidence>
<keyword evidence="1" id="KW-1133">Transmembrane helix</keyword>
<keyword evidence="1" id="KW-0472">Membrane</keyword>
<proteinExistence type="predicted"/>
<evidence type="ECO:0000313" key="3">
    <source>
        <dbReference type="EMBL" id="SUJ23745.1"/>
    </source>
</evidence>
<dbReference type="Gene3D" id="1.20.144.10">
    <property type="entry name" value="Phosphatidic acid phosphatase type 2/haloperoxidase"/>
    <property type="match status" value="1"/>
</dbReference>